<gene>
    <name evidence="1" type="ORF">RND71_023009</name>
</gene>
<name>A0AAE1VDF2_9SOLA</name>
<reference evidence="1" key="1">
    <citation type="submission" date="2023-12" db="EMBL/GenBank/DDBJ databases">
        <title>Genome assembly of Anisodus tanguticus.</title>
        <authorList>
            <person name="Wang Y.-J."/>
        </authorList>
    </citation>
    <scope>NUCLEOTIDE SEQUENCE</scope>
    <source>
        <strain evidence="1">KB-2021</strain>
        <tissue evidence="1">Leaf</tissue>
    </source>
</reference>
<proteinExistence type="predicted"/>
<dbReference type="AlphaFoldDB" id="A0AAE1VDF2"/>
<keyword evidence="2" id="KW-1185">Reference proteome</keyword>
<evidence type="ECO:0000313" key="2">
    <source>
        <dbReference type="Proteomes" id="UP001291623"/>
    </source>
</evidence>
<dbReference type="EMBL" id="JAVYJV010000012">
    <property type="protein sequence ID" value="KAK4357399.1"/>
    <property type="molecule type" value="Genomic_DNA"/>
</dbReference>
<dbReference type="Proteomes" id="UP001291623">
    <property type="component" value="Unassembled WGS sequence"/>
</dbReference>
<accession>A0AAE1VDF2</accession>
<comment type="caution">
    <text evidence="1">The sequence shown here is derived from an EMBL/GenBank/DDBJ whole genome shotgun (WGS) entry which is preliminary data.</text>
</comment>
<organism evidence="1 2">
    <name type="scientific">Anisodus tanguticus</name>
    <dbReference type="NCBI Taxonomy" id="243964"/>
    <lineage>
        <taxon>Eukaryota</taxon>
        <taxon>Viridiplantae</taxon>
        <taxon>Streptophyta</taxon>
        <taxon>Embryophyta</taxon>
        <taxon>Tracheophyta</taxon>
        <taxon>Spermatophyta</taxon>
        <taxon>Magnoliopsida</taxon>
        <taxon>eudicotyledons</taxon>
        <taxon>Gunneridae</taxon>
        <taxon>Pentapetalae</taxon>
        <taxon>asterids</taxon>
        <taxon>lamiids</taxon>
        <taxon>Solanales</taxon>
        <taxon>Solanaceae</taxon>
        <taxon>Solanoideae</taxon>
        <taxon>Hyoscyameae</taxon>
        <taxon>Anisodus</taxon>
    </lineage>
</organism>
<protein>
    <submittedName>
        <fullName evidence="1">Uncharacterized protein</fullName>
    </submittedName>
</protein>
<sequence length="81" mass="9521">MLRNNSRRAGNMMKEQLVFSIDYYNHDRTEMHESNVLLVLFSRYHFHKWDIGVAGFAQQFLDKSANNVADDFLPKDKPTIS</sequence>
<evidence type="ECO:0000313" key="1">
    <source>
        <dbReference type="EMBL" id="KAK4357399.1"/>
    </source>
</evidence>